<sequence length="1032" mass="116377">MSISNLSASLVTARAENTNALINAHIELSLFTKKVAPPPEYEAVGSHLAPKRVHEAQEGTRHVIARKLGVLFKGILPSTPCLIKAYGYRASQIIKNDKANPKGNPSHGIFASSIGADATTLWAAATSGKPAIACHLLACMLARPWTAPESISIWMEIIARRKDSVRAKLEEDGEIEAELAFALHQNFSRDDIAEWDASARAWLNVADSVMRKEQTQLQLILDNLTMEVNSTKATYESVTDAWTSSMLQIERLLEGNPLELNHGDIGIGLSSWHLYPDMLCLSRPKDIIEQNDKLFPKGGILTISLESSPEKASKSIYWSLPLAHLRYYGLPVRRYGTISTSERDRLTVEELLYTMTASFIQPWDNDTFSTDKVLQFVMILAVELHAAIFRVRVKPEDLLASEFPEDSKGNRSWFLLLARSALKYKPQLHQPRMRRLRNLGRMYCKTSSAIFQNIFNLRTYLAAARSQEDKIAVLREFVKKRLKQQGHYSFLITRRDENGQYEFATAYPEPRRGTSRGAEPQSCHQRWLWDCRHNVDRPYEWPDQLQQAFADRKRELAKSDEQIHTAENSAFTFQLSTESWEAEGYLLTGKSIILSKSDVFRESPQSRERTALMMKDFLIMTKPGQHGWVFQLVIGDIDDVALFRMASKPLVPGNDTRQVIHQLYKTPQAKTAAVLDELSVSEVFELFDPESRKVRFTVCAELLQKAGPNISWLGATFINDLYHDLDGATIDVRVVQKDWSTADWISSRSTINDELSLYYRVRPGYVDTAICFSCIAMMETGQFNLQAADLSKVFALSTTDSLHVVTALLNDPATKQPRTPIRRFTGNIGKAGVAFMIPPAAPNIREFGIDEWYRYDFKPFDGKMEDHFADTKLQLSFSEASFPLNVGYSGGKDVEAYFQETLVSVFDGGKWIAELDVLSTLRSEKIIFDLLSDQSDDVAGSLGAQPFHHPDGLVSIDTFDEMIVAPSKPGILRARGNWEARLAALCICIAKGYTVLLIPEDLSWDCDPALRPENRKIKDFIEFYGSMSFLII</sequence>
<accession>A0A9P8VT41</accession>
<evidence type="ECO:0000313" key="2">
    <source>
        <dbReference type="Proteomes" id="UP000777438"/>
    </source>
</evidence>
<dbReference type="AlphaFoldDB" id="A0A9P8VT41"/>
<dbReference type="EMBL" id="JAGPYM010000056">
    <property type="protein sequence ID" value="KAH6871318.1"/>
    <property type="molecule type" value="Genomic_DNA"/>
</dbReference>
<dbReference type="OrthoDB" id="5354164at2759"/>
<comment type="caution">
    <text evidence="1">The sequence shown here is derived from an EMBL/GenBank/DDBJ whole genome shotgun (WGS) entry which is preliminary data.</text>
</comment>
<organism evidence="1 2">
    <name type="scientific">Thelonectria olida</name>
    <dbReference type="NCBI Taxonomy" id="1576542"/>
    <lineage>
        <taxon>Eukaryota</taxon>
        <taxon>Fungi</taxon>
        <taxon>Dikarya</taxon>
        <taxon>Ascomycota</taxon>
        <taxon>Pezizomycotina</taxon>
        <taxon>Sordariomycetes</taxon>
        <taxon>Hypocreomycetidae</taxon>
        <taxon>Hypocreales</taxon>
        <taxon>Nectriaceae</taxon>
        <taxon>Thelonectria</taxon>
    </lineage>
</organism>
<keyword evidence="2" id="KW-1185">Reference proteome</keyword>
<reference evidence="1 2" key="1">
    <citation type="journal article" date="2021" name="Nat. Commun.">
        <title>Genetic determinants of endophytism in the Arabidopsis root mycobiome.</title>
        <authorList>
            <person name="Mesny F."/>
            <person name="Miyauchi S."/>
            <person name="Thiergart T."/>
            <person name="Pickel B."/>
            <person name="Atanasova L."/>
            <person name="Karlsson M."/>
            <person name="Huettel B."/>
            <person name="Barry K.W."/>
            <person name="Haridas S."/>
            <person name="Chen C."/>
            <person name="Bauer D."/>
            <person name="Andreopoulos W."/>
            <person name="Pangilinan J."/>
            <person name="LaButti K."/>
            <person name="Riley R."/>
            <person name="Lipzen A."/>
            <person name="Clum A."/>
            <person name="Drula E."/>
            <person name="Henrissat B."/>
            <person name="Kohler A."/>
            <person name="Grigoriev I.V."/>
            <person name="Martin F.M."/>
            <person name="Hacquard S."/>
        </authorList>
    </citation>
    <scope>NUCLEOTIDE SEQUENCE [LARGE SCALE GENOMIC DNA]</scope>
    <source>
        <strain evidence="1 2">MPI-CAGE-CH-0241</strain>
    </source>
</reference>
<evidence type="ECO:0000313" key="1">
    <source>
        <dbReference type="EMBL" id="KAH6871318.1"/>
    </source>
</evidence>
<dbReference type="Proteomes" id="UP000777438">
    <property type="component" value="Unassembled WGS sequence"/>
</dbReference>
<name>A0A9P8VT41_9HYPO</name>
<protein>
    <submittedName>
        <fullName evidence="1">Uncharacterized protein</fullName>
    </submittedName>
</protein>
<proteinExistence type="predicted"/>
<gene>
    <name evidence="1" type="ORF">B0T10DRAFT_417493</name>
</gene>